<accession>A0A8T2QDM8</accession>
<dbReference type="GO" id="GO:0010027">
    <property type="term" value="P:thylakoid membrane organization"/>
    <property type="evidence" value="ECO:0007669"/>
    <property type="project" value="TreeGrafter"/>
</dbReference>
<evidence type="ECO:0000256" key="9">
    <source>
        <dbReference type="ARBA" id="ARBA00022801"/>
    </source>
</evidence>
<evidence type="ECO:0000256" key="5">
    <source>
        <dbReference type="ARBA" id="ARBA00013208"/>
    </source>
</evidence>
<evidence type="ECO:0000259" key="13">
    <source>
        <dbReference type="Pfam" id="PF10502"/>
    </source>
</evidence>
<keyword evidence="11" id="KW-0472">Membrane</keyword>
<proteinExistence type="inferred from homology"/>
<evidence type="ECO:0000256" key="1">
    <source>
        <dbReference type="ARBA" id="ARBA00000677"/>
    </source>
</evidence>
<dbReference type="SUPFAM" id="SSF51306">
    <property type="entry name" value="LexA/Signal peptidase"/>
    <property type="match status" value="1"/>
</dbReference>
<name>A0A8T2QDM8_CERRI</name>
<feature type="active site" evidence="12">
    <location>
        <position position="141"/>
    </location>
</feature>
<feature type="domain" description="Peptidase S26" evidence="13">
    <location>
        <begin position="120"/>
        <end position="270"/>
    </location>
</feature>
<feature type="active site" evidence="12">
    <location>
        <position position="191"/>
    </location>
</feature>
<evidence type="ECO:0000313" key="15">
    <source>
        <dbReference type="Proteomes" id="UP000825935"/>
    </source>
</evidence>
<gene>
    <name evidence="14" type="ORF">KP509_36G061400</name>
</gene>
<dbReference type="GO" id="GO:0009535">
    <property type="term" value="C:chloroplast thylakoid membrane"/>
    <property type="evidence" value="ECO:0007669"/>
    <property type="project" value="TreeGrafter"/>
</dbReference>
<comment type="caution">
    <text evidence="14">The sequence shown here is derived from an EMBL/GenBank/DDBJ whole genome shotgun (WGS) entry which is preliminary data.</text>
</comment>
<keyword evidence="6" id="KW-0150">Chloroplast</keyword>
<dbReference type="PANTHER" id="PTHR43390">
    <property type="entry name" value="SIGNAL PEPTIDASE I"/>
    <property type="match status" value="1"/>
</dbReference>
<dbReference type="PROSITE" id="PS00761">
    <property type="entry name" value="SPASE_I_3"/>
    <property type="match status" value="1"/>
</dbReference>
<dbReference type="EMBL" id="CM035441">
    <property type="protein sequence ID" value="KAH7281738.1"/>
    <property type="molecule type" value="Genomic_DNA"/>
</dbReference>
<keyword evidence="15" id="KW-1185">Reference proteome</keyword>
<evidence type="ECO:0000256" key="6">
    <source>
        <dbReference type="ARBA" id="ARBA00022528"/>
    </source>
</evidence>
<dbReference type="FunFam" id="2.10.109.10:FF:000012">
    <property type="entry name" value="Peptidase/ serine-type peptidase"/>
    <property type="match status" value="1"/>
</dbReference>
<dbReference type="CDD" id="cd06530">
    <property type="entry name" value="S26_SPase_I"/>
    <property type="match status" value="1"/>
</dbReference>
<dbReference type="GO" id="GO:0006465">
    <property type="term" value="P:signal peptide processing"/>
    <property type="evidence" value="ECO:0007669"/>
    <property type="project" value="InterPro"/>
</dbReference>
<keyword evidence="7" id="KW-0934">Plastid</keyword>
<dbReference type="InterPro" id="IPR000223">
    <property type="entry name" value="Pept_S26A_signal_pept_1"/>
</dbReference>
<dbReference type="Gene3D" id="2.10.109.10">
    <property type="entry name" value="Umud Fragment, subunit A"/>
    <property type="match status" value="1"/>
</dbReference>
<dbReference type="InterPro" id="IPR019756">
    <property type="entry name" value="Pept_S26A_signal_pept_1_Ser-AS"/>
</dbReference>
<dbReference type="InterPro" id="IPR019758">
    <property type="entry name" value="Pept_S26A_signal_pept_1_CS"/>
</dbReference>
<evidence type="ECO:0000256" key="11">
    <source>
        <dbReference type="ARBA" id="ARBA00023136"/>
    </source>
</evidence>
<dbReference type="EC" id="3.4.21.89" evidence="5"/>
<evidence type="ECO:0000256" key="10">
    <source>
        <dbReference type="ARBA" id="ARBA00022946"/>
    </source>
</evidence>
<organism evidence="14 15">
    <name type="scientific">Ceratopteris richardii</name>
    <name type="common">Triangle waterfern</name>
    <dbReference type="NCBI Taxonomy" id="49495"/>
    <lineage>
        <taxon>Eukaryota</taxon>
        <taxon>Viridiplantae</taxon>
        <taxon>Streptophyta</taxon>
        <taxon>Embryophyta</taxon>
        <taxon>Tracheophyta</taxon>
        <taxon>Polypodiopsida</taxon>
        <taxon>Polypodiidae</taxon>
        <taxon>Polypodiales</taxon>
        <taxon>Pteridineae</taxon>
        <taxon>Pteridaceae</taxon>
        <taxon>Parkerioideae</taxon>
        <taxon>Ceratopteris</taxon>
    </lineage>
</organism>
<keyword evidence="9" id="KW-0378">Hydrolase</keyword>
<dbReference type="OrthoDB" id="308440at2759"/>
<dbReference type="PANTHER" id="PTHR43390:SF1">
    <property type="entry name" value="CHLOROPLAST PROCESSING PEPTIDASE"/>
    <property type="match status" value="1"/>
</dbReference>
<dbReference type="NCBIfam" id="TIGR02227">
    <property type="entry name" value="sigpep_I_bact"/>
    <property type="match status" value="1"/>
</dbReference>
<comment type="catalytic activity">
    <reaction evidence="1">
        <text>Cleavage of hydrophobic, N-terminal signal or leader sequences from secreted and periplasmic proteins.</text>
        <dbReference type="EC" id="3.4.21.89"/>
    </reaction>
</comment>
<comment type="similarity">
    <text evidence="4">Belongs to the peptidase S26 family.</text>
</comment>
<dbReference type="PROSITE" id="PS00760">
    <property type="entry name" value="SPASE_I_2"/>
    <property type="match status" value="1"/>
</dbReference>
<dbReference type="Proteomes" id="UP000825935">
    <property type="component" value="Chromosome 36"/>
</dbReference>
<evidence type="ECO:0000256" key="3">
    <source>
        <dbReference type="ARBA" id="ARBA00004370"/>
    </source>
</evidence>
<dbReference type="Pfam" id="PF10502">
    <property type="entry name" value="Peptidase_S26"/>
    <property type="match status" value="1"/>
</dbReference>
<dbReference type="PROSITE" id="PS00501">
    <property type="entry name" value="SPASE_I_1"/>
    <property type="match status" value="1"/>
</dbReference>
<keyword evidence="10" id="KW-0809">Transit peptide</keyword>
<dbReference type="PRINTS" id="PR00727">
    <property type="entry name" value="LEADERPTASE"/>
</dbReference>
<sequence>MPFLLVSRCVGELMLNLRHRRASVFYLYFPLSPIFPLLCHHGFSPSFCPFNIRRTFSSIGTSLKDAHTPVLTENETRNTKCALSEEGDVFCCTLAIRTFLNRILSWTKFELHDCKYLQATTVLSFFFRWFLVELRYIPSLSMYPTLEVGDRIVAEKVSYCFRRPQINDIVIFTAPPVLQEEGYTSQDVFVKRVVAGPGDVVEFNCGKLFVNGEAKDEEFVAEPLVYHMCPVYVPDGCVFVMGDNRNNSYDSRSWGPLPAKHILGRSIFRLAAY</sequence>
<reference evidence="14" key="1">
    <citation type="submission" date="2021-08" db="EMBL/GenBank/DDBJ databases">
        <title>WGS assembly of Ceratopteris richardii.</title>
        <authorList>
            <person name="Marchant D.B."/>
            <person name="Chen G."/>
            <person name="Jenkins J."/>
            <person name="Shu S."/>
            <person name="Leebens-Mack J."/>
            <person name="Grimwood J."/>
            <person name="Schmutz J."/>
            <person name="Soltis P."/>
            <person name="Soltis D."/>
            <person name="Chen Z.-H."/>
        </authorList>
    </citation>
    <scope>NUCLEOTIDE SEQUENCE</scope>
    <source>
        <strain evidence="14">Whitten #5841</strain>
        <tissue evidence="14">Leaf</tissue>
    </source>
</reference>
<dbReference type="InterPro" id="IPR019533">
    <property type="entry name" value="Peptidase_S26"/>
</dbReference>
<evidence type="ECO:0000256" key="7">
    <source>
        <dbReference type="ARBA" id="ARBA00022640"/>
    </source>
</evidence>
<evidence type="ECO:0000256" key="2">
    <source>
        <dbReference type="ARBA" id="ARBA00004229"/>
    </source>
</evidence>
<protein>
    <recommendedName>
        <fullName evidence="5">signal peptidase I</fullName>
        <ecNumber evidence="5">3.4.21.89</ecNumber>
    </recommendedName>
</protein>
<dbReference type="AlphaFoldDB" id="A0A8T2QDM8"/>
<evidence type="ECO:0000256" key="4">
    <source>
        <dbReference type="ARBA" id="ARBA00009370"/>
    </source>
</evidence>
<evidence type="ECO:0000256" key="12">
    <source>
        <dbReference type="PIRSR" id="PIRSR600223-1"/>
    </source>
</evidence>
<evidence type="ECO:0000313" key="14">
    <source>
        <dbReference type="EMBL" id="KAH7281738.1"/>
    </source>
</evidence>
<comment type="subcellular location">
    <subcellularLocation>
        <location evidence="3">Membrane</location>
    </subcellularLocation>
    <subcellularLocation>
        <location evidence="2">Plastid</location>
        <location evidence="2">Chloroplast</location>
    </subcellularLocation>
</comment>
<dbReference type="GO" id="GO:0004252">
    <property type="term" value="F:serine-type endopeptidase activity"/>
    <property type="evidence" value="ECO:0007669"/>
    <property type="project" value="InterPro"/>
</dbReference>
<keyword evidence="8" id="KW-0645">Protease</keyword>
<dbReference type="GO" id="GO:0009003">
    <property type="term" value="F:signal peptidase activity"/>
    <property type="evidence" value="ECO:0007669"/>
    <property type="project" value="UniProtKB-EC"/>
</dbReference>
<dbReference type="InterPro" id="IPR019757">
    <property type="entry name" value="Pept_S26A_signal_pept_1_Lys-AS"/>
</dbReference>
<dbReference type="InterPro" id="IPR036286">
    <property type="entry name" value="LexA/Signal_pep-like_sf"/>
</dbReference>
<evidence type="ECO:0000256" key="8">
    <source>
        <dbReference type="ARBA" id="ARBA00022670"/>
    </source>
</evidence>